<evidence type="ECO:0000256" key="4">
    <source>
        <dbReference type="ARBA" id="ARBA00022723"/>
    </source>
</evidence>
<keyword evidence="6 9" id="KW-0560">Oxidoreductase</keyword>
<dbReference type="GO" id="GO:0046872">
    <property type="term" value="F:metal ion binding"/>
    <property type="evidence" value="ECO:0007669"/>
    <property type="project" value="UniProtKB-KW"/>
</dbReference>
<comment type="caution">
    <text evidence="9">The sequence shown here is derived from an EMBL/GenBank/DDBJ whole genome shotgun (WGS) entry which is preliminary data.</text>
</comment>
<dbReference type="AlphaFoldDB" id="A0A1J5RYR3"/>
<reference evidence="9" key="1">
    <citation type="submission" date="2016-10" db="EMBL/GenBank/DDBJ databases">
        <title>Sequence of Gallionella enrichment culture.</title>
        <authorList>
            <person name="Poehlein A."/>
            <person name="Muehling M."/>
            <person name="Daniel R."/>
        </authorList>
    </citation>
    <scope>NUCLEOTIDE SEQUENCE</scope>
</reference>
<dbReference type="InterPro" id="IPR050612">
    <property type="entry name" value="Prok_Mopterin_Oxidored"/>
</dbReference>
<evidence type="ECO:0000259" key="8">
    <source>
        <dbReference type="Pfam" id="PF01568"/>
    </source>
</evidence>
<dbReference type="GO" id="GO:0051539">
    <property type="term" value="F:4 iron, 4 sulfur cluster binding"/>
    <property type="evidence" value="ECO:0007669"/>
    <property type="project" value="UniProtKB-KW"/>
</dbReference>
<dbReference type="PANTHER" id="PTHR43742:SF9">
    <property type="entry name" value="TETRATHIONATE REDUCTASE SUBUNIT A"/>
    <property type="match status" value="1"/>
</dbReference>
<keyword evidence="2" id="KW-0004">4Fe-4S</keyword>
<protein>
    <submittedName>
        <fullName evidence="9">Dimethylsulfide dehydrogenase subunit alpha</fullName>
        <ecNumber evidence="9">1.8.2.4</ecNumber>
    </submittedName>
</protein>
<dbReference type="Gene3D" id="3.40.228.10">
    <property type="entry name" value="Dimethylsulfoxide Reductase, domain 2"/>
    <property type="match status" value="1"/>
</dbReference>
<name>A0A1J5RYR3_9ZZZZ</name>
<dbReference type="Gene3D" id="3.40.50.740">
    <property type="match status" value="2"/>
</dbReference>
<feature type="domain" description="Molybdopterin dinucleotide-binding" evidence="8">
    <location>
        <begin position="812"/>
        <end position="867"/>
    </location>
</feature>
<evidence type="ECO:0000256" key="3">
    <source>
        <dbReference type="ARBA" id="ARBA00022505"/>
    </source>
</evidence>
<dbReference type="EC" id="1.8.2.4" evidence="9"/>
<dbReference type="GO" id="GO:0016491">
    <property type="term" value="F:oxidoreductase activity"/>
    <property type="evidence" value="ECO:0007669"/>
    <property type="project" value="UniProtKB-KW"/>
</dbReference>
<evidence type="ECO:0000313" key="9">
    <source>
        <dbReference type="EMBL" id="OIQ94643.1"/>
    </source>
</evidence>
<dbReference type="CDD" id="cd02760">
    <property type="entry name" value="MopB_Phenylacetyl-CoA-OR"/>
    <property type="match status" value="1"/>
</dbReference>
<dbReference type="GO" id="GO:0043546">
    <property type="term" value="F:molybdopterin cofactor binding"/>
    <property type="evidence" value="ECO:0007669"/>
    <property type="project" value="InterPro"/>
</dbReference>
<dbReference type="SUPFAM" id="SSF50692">
    <property type="entry name" value="ADC-like"/>
    <property type="match status" value="1"/>
</dbReference>
<keyword evidence="3" id="KW-0500">Molybdenum</keyword>
<sequence>MSSTATTGIRQVPTYCYNCVSGPDLLTVKVKDGVATEIGPNPAGLGLHPADGKPCVKAYGLIQKTYHPQRILTPMKRSNPNKGMGEDPGFVPISWDEALDAIAAKLVDIRARGMLDEQGLPRIAATFGHGGTPANYMGTFPAFLAALGPIDYSFGSGQGVKCTHSEHLYGEYWHRAFTVSADTPNADYIVSFGANVEVTGGVCAAARHAAARVRGIKRVQIEPHLSVTAAASAEWLPIKPKTDPAFMFAMIHVMLHEHPRERLDLACLRDMTSSPYLVGPHGYYLRDPESGKPLLWDVRRGAAVPHDTPATEPLLEGSVRVDHAVEAGPDGEQWNCDGVTADTAFSKLVAHMQPYSPEWAAAICEVPAAKIRAVVGEFLDHACIGQTVEIDGEILPYRPVAVTLGKTVNNGWGAFECCWSRTVLAVLVGALEVPGGTLGTTVRINKPHDNRHQSVEPGPDGFMLNKLNPTGKDTWVKKPAGRNAHRTLVPLSGNAGAWSQALGPTHLAWMFQNMTPENWPVSTKPEIWIAYRTNPAISFWDTHALAETIARFPFTVCFAFTPDETNHMADILLPDATDLEATQLIRLGKTKYMEQYWQHQGFVLRQPAVAPQGEARDMTWVSTELARRTGLLADYNAAINRGACGVKLKTEQRDFSLDPGRAHSVDEIWNAACKAASHELTGGEEVRDLDWFKEHGLLSRPFKQTQWYLTPTLKRHGLRFELPYQERLMRSGRELAKRMHEAGIHWWDRQLEEYQALPVWHDFPGLWEEDLVRRGHKPEDFPFWLIATKSMQYHSGGNVAIQLMDELSHNIRGHQGVMINTRTAERLGIEDGDLLEINSVIGSTRGPAIPIQGIRPDTLVIVGQFDHWATPYAKDLKAPSLNTIAPMSIELTDATGSGADVVRVALRRLGPGGA</sequence>
<keyword evidence="2" id="KW-0408">Iron</keyword>
<dbReference type="EMBL" id="MLJW01000182">
    <property type="protein sequence ID" value="OIQ94643.1"/>
    <property type="molecule type" value="Genomic_DNA"/>
</dbReference>
<accession>A0A1J5RYR3</accession>
<dbReference type="InterPro" id="IPR006656">
    <property type="entry name" value="Mopterin_OxRdtase"/>
</dbReference>
<dbReference type="Gene3D" id="2.20.25.90">
    <property type="entry name" value="ADC-like domains"/>
    <property type="match status" value="1"/>
</dbReference>
<gene>
    <name evidence="9" type="primary">ddhA</name>
    <name evidence="9" type="ORF">GALL_233990</name>
</gene>
<organism evidence="9">
    <name type="scientific">mine drainage metagenome</name>
    <dbReference type="NCBI Taxonomy" id="410659"/>
    <lineage>
        <taxon>unclassified sequences</taxon>
        <taxon>metagenomes</taxon>
        <taxon>ecological metagenomes</taxon>
    </lineage>
</organism>
<feature type="domain" description="Molybdopterin oxidoreductase" evidence="7">
    <location>
        <begin position="70"/>
        <end position="627"/>
    </location>
</feature>
<comment type="similarity">
    <text evidence="1">Belongs to the prokaryotic molybdopterin-containing oxidoreductase family.</text>
</comment>
<evidence type="ECO:0000256" key="6">
    <source>
        <dbReference type="ARBA" id="ARBA00023002"/>
    </source>
</evidence>
<dbReference type="SUPFAM" id="SSF53706">
    <property type="entry name" value="Formate dehydrogenase/DMSO reductase, domains 1-3"/>
    <property type="match status" value="1"/>
</dbReference>
<keyword evidence="2" id="KW-0411">Iron-sulfur</keyword>
<keyword evidence="4" id="KW-0479">Metal-binding</keyword>
<keyword evidence="5" id="KW-0732">Signal</keyword>
<dbReference type="InterPro" id="IPR009010">
    <property type="entry name" value="Asp_de-COase-like_dom_sf"/>
</dbReference>
<evidence type="ECO:0000256" key="1">
    <source>
        <dbReference type="ARBA" id="ARBA00010312"/>
    </source>
</evidence>
<evidence type="ECO:0000259" key="7">
    <source>
        <dbReference type="Pfam" id="PF00384"/>
    </source>
</evidence>
<dbReference type="Pfam" id="PF00384">
    <property type="entry name" value="Molybdopterin"/>
    <property type="match status" value="1"/>
</dbReference>
<dbReference type="InterPro" id="IPR006657">
    <property type="entry name" value="MoPterin_dinucl-bd_dom"/>
</dbReference>
<dbReference type="InterPro" id="IPR041932">
    <property type="entry name" value="Phenylacetyl-CoA-OR_N"/>
</dbReference>
<dbReference type="Gene3D" id="2.40.40.20">
    <property type="match status" value="1"/>
</dbReference>
<evidence type="ECO:0000256" key="2">
    <source>
        <dbReference type="ARBA" id="ARBA00022485"/>
    </source>
</evidence>
<evidence type="ECO:0000256" key="5">
    <source>
        <dbReference type="ARBA" id="ARBA00022729"/>
    </source>
</evidence>
<dbReference type="PANTHER" id="PTHR43742">
    <property type="entry name" value="TRIMETHYLAMINE-N-OXIDE REDUCTASE"/>
    <property type="match status" value="1"/>
</dbReference>
<proteinExistence type="inferred from homology"/>
<dbReference type="Pfam" id="PF01568">
    <property type="entry name" value="Molydop_binding"/>
    <property type="match status" value="1"/>
</dbReference>